<keyword evidence="3" id="KW-0157">Chromophore</keyword>
<dbReference type="Pfam" id="PF00360">
    <property type="entry name" value="PHY"/>
    <property type="match status" value="1"/>
</dbReference>
<dbReference type="GO" id="GO:0009584">
    <property type="term" value="P:detection of visible light"/>
    <property type="evidence" value="ECO:0007669"/>
    <property type="project" value="InterPro"/>
</dbReference>
<gene>
    <name evidence="6" type="ORF">KAM351_44220</name>
</gene>
<dbReference type="InterPro" id="IPR016132">
    <property type="entry name" value="Phyto_chromo_attachment"/>
</dbReference>
<sequence>MNEKNTFLCACEQEELHLSGAVQSFGALILTEENGYVTHVSVNTDAICTSAIPGQFIDPRLAKLSASLGVQVGSNKIVAWHDQGFNGYILMTKSKNKSIIYEFYPSDIKHNNVICTRFDFLEKPNSDSELSWLQKRLVDYISEATGFERVIYYQFMHNGDGEVIHESVSSSHIGSYIGLRFPASDIPRIARDLYVLNPWRYIYNAPDITTPVVGITPSAPDLTYASLRSVSPVHVVYMGNMGVNTSISFPVILHGELAALITCHHSTPHYIELPMLEEISSHVQHYSMIQSSYLAQKKINLLDGLGRWKADTRIKLFKMIDDTNQWAELAIWLMDSFSASGIMFCVNDNYWGYGTIPNEEAFAVLDDYFVHSKIQIWSEHALSKSFKSILLSPLAGVLGVTGMADAECHVRLLLFRNEHIESISWGGNPNKPTNSHDGAIGISPRISFEKWVEKTVGKSKVWSLHIPVEHEHLFRFKMNADSGLRVHHFRTPQSTNSDVR</sequence>
<evidence type="ECO:0000313" key="7">
    <source>
        <dbReference type="Proteomes" id="UP000886934"/>
    </source>
</evidence>
<protein>
    <recommendedName>
        <fullName evidence="5">Phytochrome chromophore attachment site domain-containing protein</fullName>
    </recommendedName>
</protein>
<dbReference type="Pfam" id="PF01590">
    <property type="entry name" value="GAF"/>
    <property type="match status" value="1"/>
</dbReference>
<dbReference type="GO" id="GO:0009881">
    <property type="term" value="F:photoreceptor activity"/>
    <property type="evidence" value="ECO:0007669"/>
    <property type="project" value="UniProtKB-KW"/>
</dbReference>
<keyword evidence="4" id="KW-0675">Receptor</keyword>
<dbReference type="Gene3D" id="3.30.450.20">
    <property type="entry name" value="PAS domain"/>
    <property type="match status" value="1"/>
</dbReference>
<dbReference type="EMBL" id="BPNN01000130">
    <property type="protein sequence ID" value="GJA65811.1"/>
    <property type="molecule type" value="Genomic_DNA"/>
</dbReference>
<dbReference type="InterPro" id="IPR035965">
    <property type="entry name" value="PAS-like_dom_sf"/>
</dbReference>
<dbReference type="Pfam" id="PF08446">
    <property type="entry name" value="PAS_2"/>
    <property type="match status" value="1"/>
</dbReference>
<keyword evidence="2" id="KW-0716">Sensory transduction</keyword>
<dbReference type="Proteomes" id="UP000886934">
    <property type="component" value="Unassembled WGS sequence"/>
</dbReference>
<dbReference type="PRINTS" id="PR01033">
    <property type="entry name" value="PHYTOCHROME"/>
</dbReference>
<dbReference type="Gene3D" id="3.30.450.270">
    <property type="match status" value="1"/>
</dbReference>
<dbReference type="InterPro" id="IPR001294">
    <property type="entry name" value="Phytochrome"/>
</dbReference>
<dbReference type="RefSeq" id="WP_223936816.1">
    <property type="nucleotide sequence ID" value="NZ_BPND01000125.1"/>
</dbReference>
<name>A0AA37FZE5_AERCA</name>
<evidence type="ECO:0000256" key="4">
    <source>
        <dbReference type="ARBA" id="ARBA00023170"/>
    </source>
</evidence>
<proteinExistence type="predicted"/>
<evidence type="ECO:0000256" key="3">
    <source>
        <dbReference type="ARBA" id="ARBA00022991"/>
    </source>
</evidence>
<dbReference type="PROSITE" id="PS50046">
    <property type="entry name" value="PHYTOCHROME_2"/>
    <property type="match status" value="1"/>
</dbReference>
<dbReference type="AlphaFoldDB" id="A0AA37FZE5"/>
<keyword evidence="1" id="KW-0600">Photoreceptor protein</keyword>
<reference evidence="6" key="1">
    <citation type="submission" date="2021-07" db="EMBL/GenBank/DDBJ databases">
        <title>Draft genome sequence of carbapenem-resistant Aeromonas spp. in Japan.</title>
        <authorList>
            <person name="Maehana S."/>
            <person name="Suzuki M."/>
            <person name="Kitasato H."/>
        </authorList>
    </citation>
    <scope>NUCLEOTIDE SEQUENCE</scope>
    <source>
        <strain evidence="6">KAM351</strain>
    </source>
</reference>
<dbReference type="SUPFAM" id="SSF55781">
    <property type="entry name" value="GAF domain-like"/>
    <property type="match status" value="2"/>
</dbReference>
<dbReference type="InterPro" id="IPR029016">
    <property type="entry name" value="GAF-like_dom_sf"/>
</dbReference>
<evidence type="ECO:0000259" key="5">
    <source>
        <dbReference type="PROSITE" id="PS50046"/>
    </source>
</evidence>
<feature type="domain" description="Phytochrome chromophore attachment site" evidence="5">
    <location>
        <begin position="129"/>
        <end position="274"/>
    </location>
</feature>
<comment type="caution">
    <text evidence="6">The sequence shown here is derived from an EMBL/GenBank/DDBJ whole genome shotgun (WGS) entry which is preliminary data.</text>
</comment>
<organism evidence="6 7">
    <name type="scientific">Aeromonas caviae</name>
    <name type="common">Aeromonas punctata</name>
    <dbReference type="NCBI Taxonomy" id="648"/>
    <lineage>
        <taxon>Bacteria</taxon>
        <taxon>Pseudomonadati</taxon>
        <taxon>Pseudomonadota</taxon>
        <taxon>Gammaproteobacteria</taxon>
        <taxon>Aeromonadales</taxon>
        <taxon>Aeromonadaceae</taxon>
        <taxon>Aeromonas</taxon>
    </lineage>
</organism>
<dbReference type="InterPro" id="IPR013515">
    <property type="entry name" value="Phytochrome_cen-reg"/>
</dbReference>
<evidence type="ECO:0000313" key="6">
    <source>
        <dbReference type="EMBL" id="GJA65811.1"/>
    </source>
</evidence>
<dbReference type="InterPro" id="IPR013654">
    <property type="entry name" value="PAS_2"/>
</dbReference>
<evidence type="ECO:0000256" key="2">
    <source>
        <dbReference type="ARBA" id="ARBA00022606"/>
    </source>
</evidence>
<accession>A0AA37FZE5</accession>
<dbReference type="InterPro" id="IPR043150">
    <property type="entry name" value="Phytochrome_PHY_sf"/>
</dbReference>
<dbReference type="InterPro" id="IPR003018">
    <property type="entry name" value="GAF"/>
</dbReference>
<evidence type="ECO:0000256" key="1">
    <source>
        <dbReference type="ARBA" id="ARBA00022543"/>
    </source>
</evidence>
<dbReference type="GO" id="GO:0006355">
    <property type="term" value="P:regulation of DNA-templated transcription"/>
    <property type="evidence" value="ECO:0007669"/>
    <property type="project" value="InterPro"/>
</dbReference>
<dbReference type="SUPFAM" id="SSF55785">
    <property type="entry name" value="PYP-like sensor domain (PAS domain)"/>
    <property type="match status" value="1"/>
</dbReference>
<dbReference type="Gene3D" id="3.30.450.40">
    <property type="match status" value="1"/>
</dbReference>